<protein>
    <recommendedName>
        <fullName evidence="4">Lipoprotein</fullName>
    </recommendedName>
</protein>
<keyword evidence="1" id="KW-0732">Signal</keyword>
<accession>A0ABS5XT96</accession>
<feature type="signal peptide" evidence="1">
    <location>
        <begin position="1"/>
        <end position="22"/>
    </location>
</feature>
<name>A0ABS5XT96_9GAMM</name>
<comment type="caution">
    <text evidence="2">The sequence shown here is derived from an EMBL/GenBank/DDBJ whole genome shotgun (WGS) entry which is preliminary data.</text>
</comment>
<keyword evidence="3" id="KW-1185">Reference proteome</keyword>
<organism evidence="2 3">
    <name type="scientific">Metapseudomonas boanensis</name>
    <dbReference type="NCBI Taxonomy" id="2822138"/>
    <lineage>
        <taxon>Bacteria</taxon>
        <taxon>Pseudomonadati</taxon>
        <taxon>Pseudomonadota</taxon>
        <taxon>Gammaproteobacteria</taxon>
        <taxon>Pseudomonadales</taxon>
        <taxon>Pseudomonadaceae</taxon>
        <taxon>Metapseudomonas</taxon>
    </lineage>
</organism>
<evidence type="ECO:0000313" key="3">
    <source>
        <dbReference type="Proteomes" id="UP001519667"/>
    </source>
</evidence>
<proteinExistence type="predicted"/>
<dbReference type="Proteomes" id="UP001519667">
    <property type="component" value="Unassembled WGS sequence"/>
</dbReference>
<feature type="chain" id="PRO_5046937506" description="Lipoprotein" evidence="1">
    <location>
        <begin position="23"/>
        <end position="98"/>
    </location>
</feature>
<gene>
    <name evidence="2" type="ORF">J7302_25815</name>
</gene>
<dbReference type="EMBL" id="JAGTIS010000032">
    <property type="protein sequence ID" value="MBT8769532.1"/>
    <property type="molecule type" value="Genomic_DNA"/>
</dbReference>
<evidence type="ECO:0000256" key="1">
    <source>
        <dbReference type="SAM" id="SignalP"/>
    </source>
</evidence>
<evidence type="ECO:0008006" key="4">
    <source>
        <dbReference type="Google" id="ProtNLM"/>
    </source>
</evidence>
<evidence type="ECO:0000313" key="2">
    <source>
        <dbReference type="EMBL" id="MBT8769532.1"/>
    </source>
</evidence>
<sequence length="98" mass="10612">MKISTKLTLAALLALPLTGCLQQGSEVDQAMLCTYTTDAEAKLCKAGQMSWFKAARAGNPQLPLSVAAAYCDFNHPVMYNEAGVICVFTDKRLNLVKQ</sequence>
<dbReference type="RefSeq" id="WP_215381603.1">
    <property type="nucleotide sequence ID" value="NZ_CP113889.1"/>
</dbReference>
<reference evidence="2 3" key="1">
    <citation type="submission" date="2021-04" db="EMBL/GenBank/DDBJ databases">
        <title>Pseudomonas boanensis sp. nov., a bacterium isolated from river water used for household purposes in Boane District, Mozambique.</title>
        <authorList>
            <person name="Nicklasson M."/>
            <person name="Martin-Rodriguez A.J."/>
            <person name="Thorell K."/>
            <person name="Neves L."/>
            <person name="Mussagy A."/>
            <person name="Rydberg H.A."/>
            <person name="Hernroth B."/>
            <person name="Svensson-Stadler L."/>
            <person name="Sjoling A."/>
        </authorList>
    </citation>
    <scope>NUCLEOTIDE SEQUENCE [LARGE SCALE GENOMIC DNA]</scope>
    <source>
        <strain evidence="2 3">DB1</strain>
    </source>
</reference>